<comment type="caution">
    <text evidence="14">The sequence shown here is derived from an EMBL/GenBank/DDBJ whole genome shotgun (WGS) entry which is preliminary data.</text>
</comment>
<dbReference type="Pfam" id="PF00512">
    <property type="entry name" value="HisKA"/>
    <property type="match status" value="1"/>
</dbReference>
<organism evidence="14 15">
    <name type="scientific">Antrihabitans stalagmiti</name>
    <dbReference type="NCBI Taxonomy" id="2799499"/>
    <lineage>
        <taxon>Bacteria</taxon>
        <taxon>Bacillati</taxon>
        <taxon>Actinomycetota</taxon>
        <taxon>Actinomycetes</taxon>
        <taxon>Mycobacteriales</taxon>
        <taxon>Nocardiaceae</taxon>
        <taxon>Antrihabitans</taxon>
    </lineage>
</organism>
<sequence>MSTAEKAQRRTLGLRPRVILFFAVGAGLVSLALAVSVFAISRGYMVEQRERSAERQASSHVDLVRNSLAIPGTAPRAVLDSLDPPVDTVLLLRWDGEWYSSTPDLGPQSLPDGLLEQVRESTHAVETTFRDGPVLAVGIELNDSGDALFEFAPLTELRSTLTVLRTVLTACAICATIAGAVVGWWASRRVLTPLHQVAAAAAQISGGEIDTRLPDTRDHDLATIVTSFNTMVDSLQKRIERERQFFGDVSHELRTPLTTLVTSVGVLVRHQAELPPRSRLALDLISAELDHLRRLLDDLLALARTEAGLHQDALEPMLLSDLLTHTLADSKRPPELLDVADDSTICGRKPALERALLNLMDNADSHGGGLTGITLRRDDTDAVIVIDDAGPGVAPADRARIFDRFVTTHAGRKSPTGSGTGLGLALVAETVGAHHGSVRCDENPSGGARFVVRIPLARPA</sequence>
<keyword evidence="15" id="KW-1185">Reference proteome</keyword>
<dbReference type="InterPro" id="IPR036890">
    <property type="entry name" value="HATPase_C_sf"/>
</dbReference>
<evidence type="ECO:0000313" key="15">
    <source>
        <dbReference type="Proteomes" id="UP000655868"/>
    </source>
</evidence>
<feature type="transmembrane region" description="Helical" evidence="11">
    <location>
        <begin position="18"/>
        <end position="41"/>
    </location>
</feature>
<dbReference type="SUPFAM" id="SSF158472">
    <property type="entry name" value="HAMP domain-like"/>
    <property type="match status" value="1"/>
</dbReference>
<comment type="subcellular location">
    <subcellularLocation>
        <location evidence="2">Cell membrane</location>
    </subcellularLocation>
</comment>
<dbReference type="Gene3D" id="3.30.565.10">
    <property type="entry name" value="Histidine kinase-like ATPase, C-terminal domain"/>
    <property type="match status" value="1"/>
</dbReference>
<evidence type="ECO:0000256" key="4">
    <source>
        <dbReference type="ARBA" id="ARBA00022553"/>
    </source>
</evidence>
<keyword evidence="10 11" id="KW-0472">Membrane</keyword>
<evidence type="ECO:0000256" key="5">
    <source>
        <dbReference type="ARBA" id="ARBA00022679"/>
    </source>
</evidence>
<evidence type="ECO:0000256" key="6">
    <source>
        <dbReference type="ARBA" id="ARBA00022692"/>
    </source>
</evidence>
<gene>
    <name evidence="14" type="ORF">JGU71_24070</name>
</gene>
<dbReference type="InterPro" id="IPR003661">
    <property type="entry name" value="HisK_dim/P_dom"/>
</dbReference>
<dbReference type="PROSITE" id="PS50109">
    <property type="entry name" value="HIS_KIN"/>
    <property type="match status" value="1"/>
</dbReference>
<dbReference type="CDD" id="cd06225">
    <property type="entry name" value="HAMP"/>
    <property type="match status" value="1"/>
</dbReference>
<dbReference type="SMART" id="SM00388">
    <property type="entry name" value="HisKA"/>
    <property type="match status" value="1"/>
</dbReference>
<dbReference type="SUPFAM" id="SSF47384">
    <property type="entry name" value="Homodimeric domain of signal transducing histidine kinase"/>
    <property type="match status" value="1"/>
</dbReference>
<keyword evidence="7 14" id="KW-0418">Kinase</keyword>
<keyword evidence="5" id="KW-0808">Transferase</keyword>
<evidence type="ECO:0000256" key="11">
    <source>
        <dbReference type="SAM" id="Phobius"/>
    </source>
</evidence>
<dbReference type="SMART" id="SM00387">
    <property type="entry name" value="HATPase_c"/>
    <property type="match status" value="1"/>
</dbReference>
<evidence type="ECO:0000259" key="12">
    <source>
        <dbReference type="PROSITE" id="PS50109"/>
    </source>
</evidence>
<evidence type="ECO:0000259" key="13">
    <source>
        <dbReference type="PROSITE" id="PS50885"/>
    </source>
</evidence>
<name>A0A934NUR7_9NOCA</name>
<dbReference type="PANTHER" id="PTHR45436">
    <property type="entry name" value="SENSOR HISTIDINE KINASE YKOH"/>
    <property type="match status" value="1"/>
</dbReference>
<dbReference type="PANTHER" id="PTHR45436:SF5">
    <property type="entry name" value="SENSOR HISTIDINE KINASE TRCS"/>
    <property type="match status" value="1"/>
</dbReference>
<dbReference type="Gene3D" id="6.10.340.10">
    <property type="match status" value="1"/>
</dbReference>
<proteinExistence type="predicted"/>
<dbReference type="Pfam" id="PF02518">
    <property type="entry name" value="HATPase_c"/>
    <property type="match status" value="1"/>
</dbReference>
<dbReference type="InterPro" id="IPR005467">
    <property type="entry name" value="His_kinase_dom"/>
</dbReference>
<dbReference type="GO" id="GO:0005886">
    <property type="term" value="C:plasma membrane"/>
    <property type="evidence" value="ECO:0007669"/>
    <property type="project" value="UniProtKB-SubCell"/>
</dbReference>
<evidence type="ECO:0000256" key="10">
    <source>
        <dbReference type="ARBA" id="ARBA00023136"/>
    </source>
</evidence>
<dbReference type="GO" id="GO:0000155">
    <property type="term" value="F:phosphorelay sensor kinase activity"/>
    <property type="evidence" value="ECO:0007669"/>
    <property type="project" value="InterPro"/>
</dbReference>
<feature type="domain" description="Histidine kinase" evidence="12">
    <location>
        <begin position="248"/>
        <end position="458"/>
    </location>
</feature>
<dbReference type="EMBL" id="JAEMNV010000009">
    <property type="protein sequence ID" value="MBJ8341968.1"/>
    <property type="molecule type" value="Genomic_DNA"/>
</dbReference>
<dbReference type="SMART" id="SM00304">
    <property type="entry name" value="HAMP"/>
    <property type="match status" value="1"/>
</dbReference>
<dbReference type="InterPro" id="IPR004358">
    <property type="entry name" value="Sig_transdc_His_kin-like_C"/>
</dbReference>
<dbReference type="Proteomes" id="UP000655868">
    <property type="component" value="Unassembled WGS sequence"/>
</dbReference>
<dbReference type="PRINTS" id="PR00344">
    <property type="entry name" value="BCTRLSENSOR"/>
</dbReference>
<evidence type="ECO:0000256" key="2">
    <source>
        <dbReference type="ARBA" id="ARBA00004236"/>
    </source>
</evidence>
<evidence type="ECO:0000256" key="8">
    <source>
        <dbReference type="ARBA" id="ARBA00022989"/>
    </source>
</evidence>
<dbReference type="EC" id="2.7.13.3" evidence="3"/>
<dbReference type="InterPro" id="IPR036097">
    <property type="entry name" value="HisK_dim/P_sf"/>
</dbReference>
<dbReference type="PROSITE" id="PS50885">
    <property type="entry name" value="HAMP"/>
    <property type="match status" value="1"/>
</dbReference>
<keyword evidence="8 11" id="KW-1133">Transmembrane helix</keyword>
<dbReference type="InterPro" id="IPR003594">
    <property type="entry name" value="HATPase_dom"/>
</dbReference>
<evidence type="ECO:0000256" key="3">
    <source>
        <dbReference type="ARBA" id="ARBA00012438"/>
    </source>
</evidence>
<dbReference type="Gene3D" id="1.10.287.130">
    <property type="match status" value="1"/>
</dbReference>
<evidence type="ECO:0000256" key="9">
    <source>
        <dbReference type="ARBA" id="ARBA00023012"/>
    </source>
</evidence>
<comment type="catalytic activity">
    <reaction evidence="1">
        <text>ATP + protein L-histidine = ADP + protein N-phospho-L-histidine.</text>
        <dbReference type="EC" id="2.7.13.3"/>
    </reaction>
</comment>
<dbReference type="InterPro" id="IPR050428">
    <property type="entry name" value="TCS_sensor_his_kinase"/>
</dbReference>
<accession>A0A934NUR7</accession>
<evidence type="ECO:0000256" key="1">
    <source>
        <dbReference type="ARBA" id="ARBA00000085"/>
    </source>
</evidence>
<evidence type="ECO:0000313" key="14">
    <source>
        <dbReference type="EMBL" id="MBJ8341968.1"/>
    </source>
</evidence>
<dbReference type="SUPFAM" id="SSF55874">
    <property type="entry name" value="ATPase domain of HSP90 chaperone/DNA topoisomerase II/histidine kinase"/>
    <property type="match status" value="1"/>
</dbReference>
<keyword evidence="9" id="KW-0902">Two-component regulatory system</keyword>
<dbReference type="AlphaFoldDB" id="A0A934NUR7"/>
<dbReference type="InterPro" id="IPR003660">
    <property type="entry name" value="HAMP_dom"/>
</dbReference>
<protein>
    <recommendedName>
        <fullName evidence="3">histidine kinase</fullName>
        <ecNumber evidence="3">2.7.13.3</ecNumber>
    </recommendedName>
</protein>
<reference evidence="14" key="1">
    <citation type="submission" date="2020-12" db="EMBL/GenBank/DDBJ databases">
        <title>Antrihabitans popcorni sp. nov. and Antrihabitans auranticaus sp. nov., isolated from a larva cave.</title>
        <authorList>
            <person name="Lee S.D."/>
            <person name="Kim I.S."/>
        </authorList>
    </citation>
    <scope>NUCLEOTIDE SEQUENCE</scope>
    <source>
        <strain evidence="14">YC3-6</strain>
    </source>
</reference>
<feature type="domain" description="HAMP" evidence="13">
    <location>
        <begin position="188"/>
        <end position="240"/>
    </location>
</feature>
<dbReference type="Pfam" id="PF00672">
    <property type="entry name" value="HAMP"/>
    <property type="match status" value="1"/>
</dbReference>
<keyword evidence="4" id="KW-0597">Phosphoprotein</keyword>
<dbReference type="CDD" id="cd00082">
    <property type="entry name" value="HisKA"/>
    <property type="match status" value="1"/>
</dbReference>
<dbReference type="RefSeq" id="WP_199707118.1">
    <property type="nucleotide sequence ID" value="NZ_JAEMNV010000009.1"/>
</dbReference>
<keyword evidence="6 11" id="KW-0812">Transmembrane</keyword>
<evidence type="ECO:0000256" key="7">
    <source>
        <dbReference type="ARBA" id="ARBA00022777"/>
    </source>
</evidence>